<dbReference type="NCBIfam" id="TIGR00573">
    <property type="entry name" value="dnaq"/>
    <property type="match status" value="1"/>
</dbReference>
<dbReference type="RefSeq" id="WP_169066296.1">
    <property type="nucleotide sequence ID" value="NZ_SPMY01000023.1"/>
</dbReference>
<dbReference type="SMART" id="SM00479">
    <property type="entry name" value="EXOIII"/>
    <property type="match status" value="1"/>
</dbReference>
<dbReference type="InterPro" id="IPR006054">
    <property type="entry name" value="DnaQ"/>
</dbReference>
<comment type="catalytic activity">
    <reaction evidence="2">
        <text>DNA(n) + a 2'-deoxyribonucleoside 5'-triphosphate = DNA(n+1) + diphosphate</text>
        <dbReference type="Rhea" id="RHEA:22508"/>
        <dbReference type="Rhea" id="RHEA-COMP:17339"/>
        <dbReference type="Rhea" id="RHEA-COMP:17340"/>
        <dbReference type="ChEBI" id="CHEBI:33019"/>
        <dbReference type="ChEBI" id="CHEBI:61560"/>
        <dbReference type="ChEBI" id="CHEBI:173112"/>
        <dbReference type="EC" id="2.7.7.7"/>
    </reaction>
</comment>
<evidence type="ECO:0000256" key="3">
    <source>
        <dbReference type="SAM" id="Coils"/>
    </source>
</evidence>
<feature type="transmembrane region" description="Helical" evidence="4">
    <location>
        <begin position="48"/>
        <end position="70"/>
    </location>
</feature>
<dbReference type="PANTHER" id="PTHR30231:SF41">
    <property type="entry name" value="DNA POLYMERASE III SUBUNIT EPSILON"/>
    <property type="match status" value="1"/>
</dbReference>
<dbReference type="Gene3D" id="3.30.450.20">
    <property type="entry name" value="PAS domain"/>
    <property type="match status" value="1"/>
</dbReference>
<dbReference type="PANTHER" id="PTHR30231">
    <property type="entry name" value="DNA POLYMERASE III SUBUNIT EPSILON"/>
    <property type="match status" value="1"/>
</dbReference>
<sequence length="734" mass="80747">MKATRQLCRAALLAGLFVLAVVLAAATLMWVTEADGRAGGWSAEGRIFVLLLLTLAGAGGAYLVIAGWYARYVNGPLRMAEDLAAVATHSGLRLPEQVTPELRTLGQAANQLLAARDALERDVAERVREARASLEEERSRLAALMADLSQSVVVCNLDGRVLLYNQRAKQELSAGPDGSNGELLGLGRSIYTVFDRALIEHALERLQSASRDAGGEAGVDRKKLLGSAQFVTATRAGRLLRAHMSPVLGSDGQPGAQVAGLSITGFVLVLDDVTSTNERHARRDALIQSLIEGGRGPLGSLRAAAEMLSDFSDMPAQQRDRFLGVIRDEASVLSTQFETAAAAFSNDLRERWLLEEILGAELVEVAARRIAERGNAGQHKLAVKSEQIDDGLWLRVDSFGLLQALSYLALRLQDEYEVREVRLSLQRSGHLAQLDLYWTGTFLNNEAAMIWLQDPMNIGSESSPLSVVDVIERCNGEIWFQRERVSHRAFFRTMLPAAEAPKDLPRAIISAAEGERPEFYDFDIFHWSGGSHELDDRPLAELSYTVFDTETTGLEPSAGDEIIQIGATRIVNRRLLRHECFDQLVDPKRPLSQQSVKVHGITREMLTGQPVIATVLPTFHAFCADTVLVGHNAAFDMRFLQLKERQSGVRFDHPVLDTLLLSAVLQPNQNTHRLEAIAERLGVSVFGRHTALGDAMVTGEVFLKMLPLLAEMGITTLRQAREASERTYHARLRY</sequence>
<evidence type="ECO:0000259" key="5">
    <source>
        <dbReference type="SMART" id="SM00479"/>
    </source>
</evidence>
<dbReference type="SUPFAM" id="SSF53098">
    <property type="entry name" value="Ribonuclease H-like"/>
    <property type="match status" value="1"/>
</dbReference>
<accession>A0ABX1TUF8</accession>
<keyword evidence="4" id="KW-0812">Transmembrane</keyword>
<keyword evidence="7" id="KW-1185">Reference proteome</keyword>
<dbReference type="EC" id="2.7.7.7" evidence="1"/>
<feature type="domain" description="Exonuclease" evidence="5">
    <location>
        <begin position="543"/>
        <end position="711"/>
    </location>
</feature>
<evidence type="ECO:0000256" key="4">
    <source>
        <dbReference type="SAM" id="Phobius"/>
    </source>
</evidence>
<evidence type="ECO:0000256" key="1">
    <source>
        <dbReference type="ARBA" id="ARBA00012417"/>
    </source>
</evidence>
<reference evidence="6 7" key="1">
    <citation type="submission" date="2019-03" db="EMBL/GenBank/DDBJ databases">
        <title>Metabolic reconstructions from genomes of highly enriched 'Candidatus Accumulibacter' and 'Candidatus Competibacter' bioreactor populations.</title>
        <authorList>
            <person name="Annavajhala M.K."/>
            <person name="Welles L."/>
            <person name="Abbas B."/>
            <person name="Sorokin D."/>
            <person name="Park H."/>
            <person name="Van Loosdrecht M."/>
            <person name="Chandran K."/>
        </authorList>
    </citation>
    <scope>NUCLEOTIDE SEQUENCE [LARGE SCALE GENOMIC DNA]</scope>
    <source>
        <strain evidence="6 7">SBR_S</strain>
    </source>
</reference>
<dbReference type="Pfam" id="PF00929">
    <property type="entry name" value="RNase_T"/>
    <property type="match status" value="1"/>
</dbReference>
<keyword evidence="3" id="KW-0175">Coiled coil</keyword>
<keyword evidence="4" id="KW-1133">Transmembrane helix</keyword>
<dbReference type="Gene3D" id="3.30.420.10">
    <property type="entry name" value="Ribonuclease H-like superfamily/Ribonuclease H"/>
    <property type="match status" value="1"/>
</dbReference>
<dbReference type="InterPro" id="IPR013520">
    <property type="entry name" value="Ribonucl_H"/>
</dbReference>
<dbReference type="InterPro" id="IPR036397">
    <property type="entry name" value="RNaseH_sf"/>
</dbReference>
<dbReference type="SUPFAM" id="SSF55785">
    <property type="entry name" value="PYP-like sensor domain (PAS domain)"/>
    <property type="match status" value="1"/>
</dbReference>
<dbReference type="InterPro" id="IPR035965">
    <property type="entry name" value="PAS-like_dom_sf"/>
</dbReference>
<gene>
    <name evidence="6" type="ORF">E4Q23_08785</name>
</gene>
<evidence type="ECO:0000313" key="7">
    <source>
        <dbReference type="Proteomes" id="UP000749010"/>
    </source>
</evidence>
<dbReference type="CDD" id="cd06127">
    <property type="entry name" value="DEDDh"/>
    <property type="match status" value="1"/>
</dbReference>
<evidence type="ECO:0000256" key="2">
    <source>
        <dbReference type="ARBA" id="ARBA00049244"/>
    </source>
</evidence>
<comment type="caution">
    <text evidence="6">The sequence shown here is derived from an EMBL/GenBank/DDBJ whole genome shotgun (WGS) entry which is preliminary data.</text>
</comment>
<keyword evidence="4" id="KW-0472">Membrane</keyword>
<organism evidence="6 7">
    <name type="scientific">Candidatus Accumulibacter phosphatis</name>
    <dbReference type="NCBI Taxonomy" id="327160"/>
    <lineage>
        <taxon>Bacteria</taxon>
        <taxon>Pseudomonadati</taxon>
        <taxon>Pseudomonadota</taxon>
        <taxon>Betaproteobacteria</taxon>
        <taxon>Candidatus Accumulibacter</taxon>
    </lineage>
</organism>
<protein>
    <recommendedName>
        <fullName evidence="1">DNA-directed DNA polymerase</fullName>
        <ecNumber evidence="1">2.7.7.7</ecNumber>
    </recommendedName>
</protein>
<name>A0ABX1TUF8_9PROT</name>
<dbReference type="InterPro" id="IPR012337">
    <property type="entry name" value="RNaseH-like_sf"/>
</dbReference>
<feature type="coiled-coil region" evidence="3">
    <location>
        <begin position="102"/>
        <end position="151"/>
    </location>
</feature>
<proteinExistence type="predicted"/>
<evidence type="ECO:0000313" key="6">
    <source>
        <dbReference type="EMBL" id="NMQ27841.1"/>
    </source>
</evidence>
<dbReference type="Proteomes" id="UP000749010">
    <property type="component" value="Unassembled WGS sequence"/>
</dbReference>
<dbReference type="EMBL" id="SPMY01000023">
    <property type="protein sequence ID" value="NMQ27841.1"/>
    <property type="molecule type" value="Genomic_DNA"/>
</dbReference>